<feature type="domain" description="Alpha-amylase/branching enzyme C-terminal all beta" evidence="1">
    <location>
        <begin position="4"/>
        <end position="102"/>
    </location>
</feature>
<sequence length="104" mass="11272">CFQWLIGDDKSNSVFAYLRWSNDGEPLLVVANMTRVPREGYHVGVPLQGAWTELLNSDAETYAGSNIGNGGEVISEDEPVHGMSASLTLNLPPLAVLIFKPKKG</sequence>
<accession>A0A3M3B9P8</accession>
<dbReference type="InterPro" id="IPR006048">
    <property type="entry name" value="A-amylase/branching_C"/>
</dbReference>
<dbReference type="AlphaFoldDB" id="A0A3M3B9P8"/>
<protein>
    <submittedName>
        <fullName evidence="2">1,4-alpha-glucan branching enzyme GlgB</fullName>
    </submittedName>
</protein>
<comment type="caution">
    <text evidence="2">The sequence shown here is derived from an EMBL/GenBank/DDBJ whole genome shotgun (WGS) entry which is preliminary data.</text>
</comment>
<proteinExistence type="predicted"/>
<dbReference type="GO" id="GO:0005975">
    <property type="term" value="P:carbohydrate metabolic process"/>
    <property type="evidence" value="ECO:0007669"/>
    <property type="project" value="InterPro"/>
</dbReference>
<dbReference type="GO" id="GO:0003824">
    <property type="term" value="F:catalytic activity"/>
    <property type="evidence" value="ECO:0007669"/>
    <property type="project" value="InterPro"/>
</dbReference>
<dbReference type="Pfam" id="PF02806">
    <property type="entry name" value="Alpha-amylase_C"/>
    <property type="match status" value="1"/>
</dbReference>
<dbReference type="GO" id="GO:0043169">
    <property type="term" value="F:cation binding"/>
    <property type="evidence" value="ECO:0007669"/>
    <property type="project" value="InterPro"/>
</dbReference>
<evidence type="ECO:0000259" key="1">
    <source>
        <dbReference type="Pfam" id="PF02806"/>
    </source>
</evidence>
<dbReference type="SUPFAM" id="SSF51011">
    <property type="entry name" value="Glycosyl hydrolase domain"/>
    <property type="match status" value="1"/>
</dbReference>
<gene>
    <name evidence="2" type="ORF">APX70_01596</name>
</gene>
<organism evidence="2 3">
    <name type="scientific">Pseudomonas syringae pv. maculicola</name>
    <dbReference type="NCBI Taxonomy" id="59511"/>
    <lineage>
        <taxon>Bacteria</taxon>
        <taxon>Pseudomonadati</taxon>
        <taxon>Pseudomonadota</taxon>
        <taxon>Gammaproteobacteria</taxon>
        <taxon>Pseudomonadales</taxon>
        <taxon>Pseudomonadaceae</taxon>
        <taxon>Pseudomonas</taxon>
    </lineage>
</organism>
<dbReference type="Gene3D" id="2.60.40.1180">
    <property type="entry name" value="Golgi alpha-mannosidase II"/>
    <property type="match status" value="1"/>
</dbReference>
<feature type="non-terminal residue" evidence="2">
    <location>
        <position position="1"/>
    </location>
</feature>
<name>A0A3M3B9P8_PSEYM</name>
<evidence type="ECO:0000313" key="3">
    <source>
        <dbReference type="Proteomes" id="UP000282378"/>
    </source>
</evidence>
<dbReference type="Proteomes" id="UP000282378">
    <property type="component" value="Unassembled WGS sequence"/>
</dbReference>
<reference evidence="2 3" key="1">
    <citation type="submission" date="2018-08" db="EMBL/GenBank/DDBJ databases">
        <title>Recombination of ecologically and evolutionarily significant loci maintains genetic cohesion in the Pseudomonas syringae species complex.</title>
        <authorList>
            <person name="Dillon M."/>
            <person name="Thakur S."/>
            <person name="Almeida R.N.D."/>
            <person name="Weir B.S."/>
            <person name="Guttman D.S."/>
        </authorList>
    </citation>
    <scope>NUCLEOTIDE SEQUENCE [LARGE SCALE GENOMIC DNA]</scope>
    <source>
        <strain evidence="2 3">88_10</strain>
    </source>
</reference>
<evidence type="ECO:0000313" key="2">
    <source>
        <dbReference type="EMBL" id="RMM09440.1"/>
    </source>
</evidence>
<dbReference type="InterPro" id="IPR013780">
    <property type="entry name" value="Glyco_hydro_b"/>
</dbReference>
<dbReference type="EMBL" id="RBNL01000093">
    <property type="protein sequence ID" value="RMM09440.1"/>
    <property type="molecule type" value="Genomic_DNA"/>
</dbReference>
<dbReference type="FunFam" id="2.60.40.1180:FF:000002">
    <property type="entry name" value="1,4-alpha-glucan branching enzyme GlgB"/>
    <property type="match status" value="1"/>
</dbReference>